<dbReference type="InterPro" id="IPR002110">
    <property type="entry name" value="Ankyrin_rpt"/>
</dbReference>
<keyword evidence="5 8" id="KW-0040">ANK repeat</keyword>
<dbReference type="FunFam" id="3.40.710.10:FF:000008">
    <property type="entry name" value="Glutaminase, isoform E"/>
    <property type="match status" value="1"/>
</dbReference>
<evidence type="ECO:0000256" key="7">
    <source>
        <dbReference type="ARBA" id="ARBA00077251"/>
    </source>
</evidence>
<dbReference type="Pfam" id="PF17959">
    <property type="entry name" value="EF-hand_14"/>
    <property type="match status" value="1"/>
</dbReference>
<dbReference type="Pfam" id="PF12796">
    <property type="entry name" value="Ank_2"/>
    <property type="match status" value="1"/>
</dbReference>
<keyword evidence="4" id="KW-0378">Hydrolase</keyword>
<dbReference type="FunFam" id="1.25.40.20:FF:000069">
    <property type="entry name" value="Glutaminase, isoform E"/>
    <property type="match status" value="1"/>
</dbReference>
<dbReference type="HAMAP" id="MF_00313">
    <property type="entry name" value="Glutaminase"/>
    <property type="match status" value="1"/>
</dbReference>
<reference evidence="12" key="1">
    <citation type="submission" date="2024-02" db="UniProtKB">
        <authorList>
            <consortium name="WormBaseParasite"/>
        </authorList>
    </citation>
    <scope>IDENTIFICATION</scope>
</reference>
<dbReference type="WBParaSite" id="TCONS_00017217.p1">
    <property type="protein sequence ID" value="TCONS_00017217.p1"/>
    <property type="gene ID" value="XLOC_011449"/>
</dbReference>
<evidence type="ECO:0000256" key="3">
    <source>
        <dbReference type="ARBA" id="ARBA00022737"/>
    </source>
</evidence>
<dbReference type="EC" id="3.5.1.2" evidence="2"/>
<dbReference type="Gene3D" id="3.40.710.10">
    <property type="entry name" value="DD-peptidase/beta-lactamase superfamily"/>
    <property type="match status" value="1"/>
</dbReference>
<dbReference type="InterPro" id="IPR041541">
    <property type="entry name" value="Glutaminase_EF-hand"/>
</dbReference>
<evidence type="ECO:0000259" key="10">
    <source>
        <dbReference type="Pfam" id="PF17959"/>
    </source>
</evidence>
<proteinExistence type="inferred from homology"/>
<feature type="region of interest" description="Disordered" evidence="9">
    <location>
        <begin position="836"/>
        <end position="860"/>
    </location>
</feature>
<protein>
    <recommendedName>
        <fullName evidence="2">glutaminase</fullName>
        <ecNumber evidence="2">3.5.1.2</ecNumber>
    </recommendedName>
    <alternativeName>
        <fullName evidence="7">L-glutamine amidohydrolase</fullName>
    </alternativeName>
</protein>
<dbReference type="GO" id="GO:0006543">
    <property type="term" value="P:L-glutamine catabolic process"/>
    <property type="evidence" value="ECO:0007669"/>
    <property type="project" value="TreeGrafter"/>
</dbReference>
<dbReference type="InterPro" id="IPR008160">
    <property type="entry name" value="Collagen"/>
</dbReference>
<dbReference type="PANTHER" id="PTHR12544">
    <property type="entry name" value="GLUTAMINASE"/>
    <property type="match status" value="1"/>
</dbReference>
<dbReference type="GO" id="GO:0004359">
    <property type="term" value="F:glutaminase activity"/>
    <property type="evidence" value="ECO:0007669"/>
    <property type="project" value="UniProtKB-EC"/>
</dbReference>
<dbReference type="Gene3D" id="1.25.40.20">
    <property type="entry name" value="Ankyrin repeat-containing domain"/>
    <property type="match status" value="1"/>
</dbReference>
<dbReference type="Gene3D" id="1.10.238.210">
    <property type="match status" value="1"/>
</dbReference>
<keyword evidence="3" id="KW-0677">Repeat</keyword>
<evidence type="ECO:0000256" key="6">
    <source>
        <dbReference type="ARBA" id="ARBA00049534"/>
    </source>
</evidence>
<evidence type="ECO:0000256" key="2">
    <source>
        <dbReference type="ARBA" id="ARBA00012918"/>
    </source>
</evidence>
<comment type="similarity">
    <text evidence="1">Belongs to the glutaminase family.</text>
</comment>
<dbReference type="Pfam" id="PF01391">
    <property type="entry name" value="Collagen"/>
    <property type="match status" value="1"/>
</dbReference>
<accession>A0AAF5DTJ5</accession>
<evidence type="ECO:0000256" key="9">
    <source>
        <dbReference type="SAM" id="MobiDB-lite"/>
    </source>
</evidence>
<dbReference type="InterPro" id="IPR015868">
    <property type="entry name" value="Glutaminase"/>
</dbReference>
<dbReference type="SUPFAM" id="SSF56601">
    <property type="entry name" value="beta-lactamase/transpeptidase-like"/>
    <property type="match status" value="1"/>
</dbReference>
<feature type="repeat" description="ANK" evidence="8">
    <location>
        <begin position="528"/>
        <end position="550"/>
    </location>
</feature>
<dbReference type="InterPro" id="IPR036770">
    <property type="entry name" value="Ankyrin_rpt-contain_sf"/>
</dbReference>
<organism evidence="11 12">
    <name type="scientific">Strongyloides stercoralis</name>
    <name type="common">Threadworm</name>
    <dbReference type="NCBI Taxonomy" id="6248"/>
    <lineage>
        <taxon>Eukaryota</taxon>
        <taxon>Metazoa</taxon>
        <taxon>Ecdysozoa</taxon>
        <taxon>Nematoda</taxon>
        <taxon>Chromadorea</taxon>
        <taxon>Rhabditida</taxon>
        <taxon>Tylenchina</taxon>
        <taxon>Panagrolaimomorpha</taxon>
        <taxon>Strongyloidoidea</taxon>
        <taxon>Strongyloididae</taxon>
        <taxon>Strongyloides</taxon>
    </lineage>
</organism>
<dbReference type="PANTHER" id="PTHR12544:SF7">
    <property type="entry name" value="GLUTAMINASE 2-RELATED"/>
    <property type="match status" value="1"/>
</dbReference>
<evidence type="ECO:0000256" key="4">
    <source>
        <dbReference type="ARBA" id="ARBA00022801"/>
    </source>
</evidence>
<dbReference type="PROSITE" id="PS50088">
    <property type="entry name" value="ANK_REPEAT"/>
    <property type="match status" value="1"/>
</dbReference>
<dbReference type="NCBIfam" id="TIGR03814">
    <property type="entry name" value="Gln_ase"/>
    <property type="match status" value="1"/>
</dbReference>
<name>A0AAF5DTJ5_STRER</name>
<dbReference type="Pfam" id="PF04960">
    <property type="entry name" value="Glutaminase"/>
    <property type="match status" value="1"/>
</dbReference>
<dbReference type="GO" id="GO:0006537">
    <property type="term" value="P:glutamate biosynthetic process"/>
    <property type="evidence" value="ECO:0007669"/>
    <property type="project" value="TreeGrafter"/>
</dbReference>
<keyword evidence="11" id="KW-1185">Reference proteome</keyword>
<feature type="domain" description="Glutaminase EF-hand" evidence="10">
    <location>
        <begin position="71"/>
        <end position="163"/>
    </location>
</feature>
<evidence type="ECO:0000313" key="12">
    <source>
        <dbReference type="WBParaSite" id="TCONS_00017217.p1"/>
    </source>
</evidence>
<dbReference type="SUPFAM" id="SSF48403">
    <property type="entry name" value="Ankyrin repeat"/>
    <property type="match status" value="1"/>
</dbReference>
<dbReference type="InterPro" id="IPR012338">
    <property type="entry name" value="Beta-lactam/transpept-like"/>
</dbReference>
<comment type="catalytic activity">
    <reaction evidence="6">
        <text>L-glutamine + H2O = L-glutamate + NH4(+)</text>
        <dbReference type="Rhea" id="RHEA:15889"/>
        <dbReference type="ChEBI" id="CHEBI:15377"/>
        <dbReference type="ChEBI" id="CHEBI:28938"/>
        <dbReference type="ChEBI" id="CHEBI:29985"/>
        <dbReference type="ChEBI" id="CHEBI:58359"/>
        <dbReference type="EC" id="3.5.1.2"/>
    </reaction>
</comment>
<evidence type="ECO:0000313" key="11">
    <source>
        <dbReference type="Proteomes" id="UP000035681"/>
    </source>
</evidence>
<dbReference type="Proteomes" id="UP000035681">
    <property type="component" value="Unplaced"/>
</dbReference>
<dbReference type="PROSITE" id="PS50297">
    <property type="entry name" value="ANK_REP_REGION"/>
    <property type="match status" value="1"/>
</dbReference>
<dbReference type="AlphaFoldDB" id="A0AAF5DTJ5"/>
<evidence type="ECO:0000256" key="8">
    <source>
        <dbReference type="PROSITE-ProRule" id="PRU00023"/>
    </source>
</evidence>
<dbReference type="SMART" id="SM00248">
    <property type="entry name" value="ANK"/>
    <property type="match status" value="3"/>
</dbReference>
<evidence type="ECO:0000256" key="5">
    <source>
        <dbReference type="ARBA" id="ARBA00023043"/>
    </source>
</evidence>
<feature type="region of interest" description="Disordered" evidence="9">
    <location>
        <begin position="702"/>
        <end position="724"/>
    </location>
</feature>
<sequence length="884" mass="97658">LIFNAFYFNYYNMSIILKSGMNNETCTFKCNSHLANIIDSTTTPDTISQNKVKKTVNLLMDAYQRDEKSEEDLIYELFKIPSKNEASIGKLISVLKNYGLREDDPRLCQMMENIIKIEVEKEEKSMEMKDPKAWRMSEADFRLCIRPCIDIISQTLQNNLIIPSWNTFVGKIREIYELCKDIKDGKIADYIPQIAKFEPDMWGVSICTVDGQRVSFGNCKTAFCIQSVSKAFNYAIAASDLGADYVHKYVGQEPSGRLFNEICLDQNNKPHNPMVNSGAIIVTSLIKSSLNMAERYDYMLNRYRKISGGEYVGFNNATFLSERATADRNFAIAYYMKEMGCFPPETKCLTEALDFYFQLCSLEATTESAAVMAATLANGGVCPITKEKCIENRPCRDVLSLMYSCGMYDYSGQFSFHVGLPAKSGVSGIMTVVIPNLMGIALWSPPLDPMGNSCRGVAFCKELINRFNFHNYDSLAHSEKTKIDPRKGLSDIKSDQIVTLLFASKSGDLNTIRRLFMLGVDMDSYDYDKRTALHIAAAEGHTDLVRFLIRVAKVDFNPKDRWNRTPLDDAIQFNNTGCINVLKEAITKGGDISASAQSSSTEESDIEEPSYSFSRRKARFSISKSFLLNTSDIEYLFILHNNVVSVENYLIKEMGIFMDLEKDAYLDVTLIKNTVNNIINKRNKRENYCECYLHNTCPQGQKGLRGKDGEPGRPGKKGLSGIPGLPGKIPREFLIQYEGCIVCSMGPKGIQGQPGLVGRKGLPGIPGKKGEKGKDGLNGIHGEKGKRGISGAFGINGLKGYVGKNGINSIKGLQGIKGQRGKNGVPGIKGDKGINGKKGIEGITGNPGKQGFKGESGIPSAPGNIGNIGVPGIDGGYCPCKIKL</sequence>
<evidence type="ECO:0000256" key="1">
    <source>
        <dbReference type="ARBA" id="ARBA00011076"/>
    </source>
</evidence>